<keyword evidence="10" id="KW-1185">Reference proteome</keyword>
<feature type="transmembrane region" description="Helical" evidence="8">
    <location>
        <begin position="52"/>
        <end position="74"/>
    </location>
</feature>
<protein>
    <recommendedName>
        <fullName evidence="3">Triple QxxK/R motif-containing protein</fullName>
    </recommendedName>
</protein>
<organism evidence="9 10">
    <name type="scientific">Acropora cervicornis</name>
    <name type="common">Staghorn coral</name>
    <dbReference type="NCBI Taxonomy" id="6130"/>
    <lineage>
        <taxon>Eukaryota</taxon>
        <taxon>Metazoa</taxon>
        <taxon>Cnidaria</taxon>
        <taxon>Anthozoa</taxon>
        <taxon>Hexacorallia</taxon>
        <taxon>Scleractinia</taxon>
        <taxon>Astrocoeniina</taxon>
        <taxon>Acroporidae</taxon>
        <taxon>Acropora</taxon>
    </lineage>
</organism>
<proteinExistence type="inferred from homology"/>
<evidence type="ECO:0000313" key="9">
    <source>
        <dbReference type="EMBL" id="KAK2556932.1"/>
    </source>
</evidence>
<evidence type="ECO:0000256" key="2">
    <source>
        <dbReference type="ARBA" id="ARBA00007709"/>
    </source>
</evidence>
<evidence type="ECO:0000256" key="4">
    <source>
        <dbReference type="ARBA" id="ARBA00022692"/>
    </source>
</evidence>
<comment type="subcellular location">
    <subcellularLocation>
        <location evidence="1">Endoplasmic reticulum membrane</location>
        <topology evidence="1">Single-pass membrane protein</topology>
    </subcellularLocation>
</comment>
<evidence type="ECO:0000256" key="3">
    <source>
        <dbReference type="ARBA" id="ARBA00014257"/>
    </source>
</evidence>
<accession>A0AAD9Q8Z8</accession>
<dbReference type="EMBL" id="JARQWQ010000053">
    <property type="protein sequence ID" value="KAK2556932.1"/>
    <property type="molecule type" value="Genomic_DNA"/>
</dbReference>
<comment type="similarity">
    <text evidence="2">Belongs to the TRIQK family.</text>
</comment>
<dbReference type="PANTHER" id="PTHR20583:SF1">
    <property type="entry name" value="TRIPLE QXXK_R MOTIF-CONTAINING PROTEIN"/>
    <property type="match status" value="1"/>
</dbReference>
<comment type="caution">
    <text evidence="9">The sequence shown here is derived from an EMBL/GenBank/DDBJ whole genome shotgun (WGS) entry which is preliminary data.</text>
</comment>
<evidence type="ECO:0000256" key="6">
    <source>
        <dbReference type="ARBA" id="ARBA00022989"/>
    </source>
</evidence>
<keyword evidence="7 8" id="KW-0472">Membrane</keyword>
<dbReference type="InterPro" id="IPR024842">
    <property type="entry name" value="TRIQK"/>
</dbReference>
<evidence type="ECO:0000313" key="10">
    <source>
        <dbReference type="Proteomes" id="UP001249851"/>
    </source>
</evidence>
<dbReference type="PANTHER" id="PTHR20583">
    <property type="entry name" value="TRIPLE QXXK/R MOTIF-CONTAINING PROTEIN"/>
    <property type="match status" value="1"/>
</dbReference>
<dbReference type="GO" id="GO:0005789">
    <property type="term" value="C:endoplasmic reticulum membrane"/>
    <property type="evidence" value="ECO:0007669"/>
    <property type="project" value="UniProtKB-SubCell"/>
</dbReference>
<gene>
    <name evidence="9" type="ORF">P5673_021151</name>
</gene>
<evidence type="ECO:0000256" key="5">
    <source>
        <dbReference type="ARBA" id="ARBA00022824"/>
    </source>
</evidence>
<dbReference type="Pfam" id="PF15168">
    <property type="entry name" value="TRIQK"/>
    <property type="match status" value="1"/>
</dbReference>
<name>A0AAD9Q8Z8_ACRCE</name>
<evidence type="ECO:0000256" key="8">
    <source>
        <dbReference type="SAM" id="Phobius"/>
    </source>
</evidence>
<sequence>MGRREADGRSDVEKFRKNIGKQEFKGKNKKRTLSIRDKAQSRKSTGTTVKIVVLYLLVILAVLVSIYLVFYTVYMNNKEMPHSN</sequence>
<evidence type="ECO:0000256" key="7">
    <source>
        <dbReference type="ARBA" id="ARBA00023136"/>
    </source>
</evidence>
<dbReference type="Proteomes" id="UP001249851">
    <property type="component" value="Unassembled WGS sequence"/>
</dbReference>
<reference evidence="9" key="2">
    <citation type="journal article" date="2023" name="Science">
        <title>Genomic signatures of disease resistance in endangered staghorn corals.</title>
        <authorList>
            <person name="Vollmer S.V."/>
            <person name="Selwyn J.D."/>
            <person name="Despard B.A."/>
            <person name="Roesel C.L."/>
        </authorList>
    </citation>
    <scope>NUCLEOTIDE SEQUENCE</scope>
    <source>
        <strain evidence="9">K2</strain>
    </source>
</reference>
<evidence type="ECO:0000256" key="1">
    <source>
        <dbReference type="ARBA" id="ARBA00004389"/>
    </source>
</evidence>
<keyword evidence="4 8" id="KW-0812">Transmembrane</keyword>
<keyword evidence="5" id="KW-0256">Endoplasmic reticulum</keyword>
<keyword evidence="6 8" id="KW-1133">Transmembrane helix</keyword>
<dbReference type="AlphaFoldDB" id="A0AAD9Q8Z8"/>
<reference evidence="9" key="1">
    <citation type="journal article" date="2023" name="G3 (Bethesda)">
        <title>Whole genome assembly and annotation of the endangered Caribbean coral Acropora cervicornis.</title>
        <authorList>
            <person name="Selwyn J.D."/>
            <person name="Vollmer S.V."/>
        </authorList>
    </citation>
    <scope>NUCLEOTIDE SEQUENCE</scope>
    <source>
        <strain evidence="9">K2</strain>
    </source>
</reference>